<evidence type="ECO:0000313" key="2">
    <source>
        <dbReference type="Proteomes" id="UP000257109"/>
    </source>
</evidence>
<evidence type="ECO:0000313" key="1">
    <source>
        <dbReference type="EMBL" id="RDX86870.1"/>
    </source>
</evidence>
<dbReference type="Proteomes" id="UP000257109">
    <property type="component" value="Unassembled WGS sequence"/>
</dbReference>
<comment type="caution">
    <text evidence="1">The sequence shown here is derived from an EMBL/GenBank/DDBJ whole genome shotgun (WGS) entry which is preliminary data.</text>
</comment>
<gene>
    <name evidence="1" type="ORF">CR513_31742</name>
</gene>
<keyword evidence="2" id="KW-1185">Reference proteome</keyword>
<sequence>MIMLLYRQRGQGHQFYSSSSWRIIRLMAVICTCSTPIPILKYGSFSLKYPNKKLMSKRSYVPLKKASVLRITASIKNKILFYLSSVERLLIKQVYEDHSQGIVCYQDEHGEIICEGYDEGPCFQRIPDSTIHHPRDAQITNLLLRQSWIQIVKGENSNDALKEDLNCNGFNSFC</sequence>
<reference evidence="1" key="1">
    <citation type="submission" date="2018-05" db="EMBL/GenBank/DDBJ databases">
        <title>Draft genome of Mucuna pruriens seed.</title>
        <authorList>
            <person name="Nnadi N.E."/>
            <person name="Vos R."/>
            <person name="Hasami M.H."/>
            <person name="Devisetty U.K."/>
            <person name="Aguiy J.C."/>
        </authorList>
    </citation>
    <scope>NUCLEOTIDE SEQUENCE [LARGE SCALE GENOMIC DNA]</scope>
    <source>
        <strain evidence="1">JCA_2017</strain>
    </source>
</reference>
<feature type="non-terminal residue" evidence="1">
    <location>
        <position position="1"/>
    </location>
</feature>
<dbReference type="AlphaFoldDB" id="A0A371G8I7"/>
<dbReference type="OrthoDB" id="581210at2759"/>
<accession>A0A371G8I7</accession>
<protein>
    <submittedName>
        <fullName evidence="1">Uncharacterized protein</fullName>
    </submittedName>
</protein>
<proteinExistence type="predicted"/>
<dbReference type="STRING" id="157652.A0A371G8I7"/>
<dbReference type="PANTHER" id="PTHR34206">
    <property type="entry name" value="OS06G0193300 PROTEIN"/>
    <property type="match status" value="1"/>
</dbReference>
<name>A0A371G8I7_MUCPR</name>
<organism evidence="1 2">
    <name type="scientific">Mucuna pruriens</name>
    <name type="common">Velvet bean</name>
    <name type="synonym">Dolichos pruriens</name>
    <dbReference type="NCBI Taxonomy" id="157652"/>
    <lineage>
        <taxon>Eukaryota</taxon>
        <taxon>Viridiplantae</taxon>
        <taxon>Streptophyta</taxon>
        <taxon>Embryophyta</taxon>
        <taxon>Tracheophyta</taxon>
        <taxon>Spermatophyta</taxon>
        <taxon>Magnoliopsida</taxon>
        <taxon>eudicotyledons</taxon>
        <taxon>Gunneridae</taxon>
        <taxon>Pentapetalae</taxon>
        <taxon>rosids</taxon>
        <taxon>fabids</taxon>
        <taxon>Fabales</taxon>
        <taxon>Fabaceae</taxon>
        <taxon>Papilionoideae</taxon>
        <taxon>50 kb inversion clade</taxon>
        <taxon>NPAAA clade</taxon>
        <taxon>indigoferoid/millettioid clade</taxon>
        <taxon>Phaseoleae</taxon>
        <taxon>Mucuna</taxon>
    </lineage>
</organism>
<dbReference type="EMBL" id="QJKJ01006391">
    <property type="protein sequence ID" value="RDX86870.1"/>
    <property type="molecule type" value="Genomic_DNA"/>
</dbReference>
<dbReference type="PANTHER" id="PTHR34206:SF1">
    <property type="entry name" value="OS10G0390701 PROTEIN"/>
    <property type="match status" value="1"/>
</dbReference>